<evidence type="ECO:0000313" key="1">
    <source>
        <dbReference type="EMBL" id="MDH6062940.1"/>
    </source>
</evidence>
<dbReference type="InterPro" id="IPR036610">
    <property type="entry name" value="PEBP-like_sf"/>
</dbReference>
<reference evidence="1 2" key="1">
    <citation type="journal article" date="2023" name="J. Phycol.">
        <title>Chrysosporum ovalisporum is synonymous with the true-branching cyanobacterium Umezakia natans (Nostocales/Aphanizomenonaceae).</title>
        <authorList>
            <person name="McGregor G.B."/>
            <person name="Sendall B.C."/>
            <person name="Niiyama Y."/>
            <person name="Tuji A."/>
            <person name="Willis A."/>
        </authorList>
    </citation>
    <scope>NUCLEOTIDE SEQUENCE [LARGE SCALE GENOMIC DNA]</scope>
    <source>
        <strain evidence="1 2">FSS-62</strain>
    </source>
</reference>
<name>A0AA43KE47_9CYAN</name>
<dbReference type="CDD" id="cd00865">
    <property type="entry name" value="PEBP_bact_arch"/>
    <property type="match status" value="1"/>
</dbReference>
<dbReference type="NCBIfam" id="TIGR00481">
    <property type="entry name" value="YbhB/YbcL family Raf kinase inhibitor-like protein"/>
    <property type="match status" value="1"/>
</dbReference>
<dbReference type="InterPro" id="IPR008914">
    <property type="entry name" value="PEBP"/>
</dbReference>
<dbReference type="Pfam" id="PF01161">
    <property type="entry name" value="PBP"/>
    <property type="match status" value="1"/>
</dbReference>
<dbReference type="PANTHER" id="PTHR30289:SF1">
    <property type="entry name" value="PEBP (PHOSPHATIDYLETHANOLAMINE-BINDING PROTEIN) FAMILY PROTEIN"/>
    <property type="match status" value="1"/>
</dbReference>
<dbReference type="InterPro" id="IPR005247">
    <property type="entry name" value="YbhB_YbcL/LppC-like"/>
</dbReference>
<dbReference type="EMBL" id="JANQDL010000031">
    <property type="protein sequence ID" value="MDH6062940.1"/>
    <property type="molecule type" value="Genomic_DNA"/>
</dbReference>
<dbReference type="GeneID" id="83685668"/>
<dbReference type="PANTHER" id="PTHR30289">
    <property type="entry name" value="UNCHARACTERIZED PROTEIN YBCL-RELATED"/>
    <property type="match status" value="1"/>
</dbReference>
<dbReference type="Gene3D" id="3.90.280.10">
    <property type="entry name" value="PEBP-like"/>
    <property type="match status" value="1"/>
</dbReference>
<protein>
    <submittedName>
        <fullName evidence="1">YbhB/YbcL family Raf kinase inhibitor-like protein</fullName>
    </submittedName>
</protein>
<dbReference type="SUPFAM" id="SSF49777">
    <property type="entry name" value="PEBP-like"/>
    <property type="match status" value="1"/>
</dbReference>
<proteinExistence type="predicted"/>
<dbReference type="RefSeq" id="WP_280652431.1">
    <property type="nucleotide sequence ID" value="NZ_JANQDL010000031.1"/>
</dbReference>
<sequence length="157" mass="17346">MELQSLAFFIGNSIPFKYTCDGENVSPPLAWDSPPPGTVSFALLMEDPDAPKETFTHWVVYDLPANLRHLPEGMIKQTHLPHGGVQGMNDFGELGFSGPCPPHGTHRYFFKLYALDQFLGLPPRASKTELLAAMKGHVLEAVELMGRYAREGAVDFS</sequence>
<accession>A0AA43KE47</accession>
<organism evidence="1 2">
    <name type="scientific">Umezakia ovalisporum FSS-62</name>
    <dbReference type="NCBI Taxonomy" id="2971776"/>
    <lineage>
        <taxon>Bacteria</taxon>
        <taxon>Bacillati</taxon>
        <taxon>Cyanobacteriota</taxon>
        <taxon>Cyanophyceae</taxon>
        <taxon>Nostocales</taxon>
        <taxon>Nodulariaceae</taxon>
        <taxon>Umezakia</taxon>
    </lineage>
</organism>
<dbReference type="AlphaFoldDB" id="A0AA43KE47"/>
<dbReference type="Proteomes" id="UP001159370">
    <property type="component" value="Unassembled WGS sequence"/>
</dbReference>
<gene>
    <name evidence="1" type="ORF">NWP23_03880</name>
</gene>
<comment type="caution">
    <text evidence="1">The sequence shown here is derived from an EMBL/GenBank/DDBJ whole genome shotgun (WGS) entry which is preliminary data.</text>
</comment>
<evidence type="ECO:0000313" key="2">
    <source>
        <dbReference type="Proteomes" id="UP001159370"/>
    </source>
</evidence>